<sequence length="191" mass="21412">MSSKRLHYDSALKRKVIVYAEKHGNRAAGRTFDISEADIRRWSNDRNSIFSCEATTECFTGPKEGRYPQVDEAVLHFVSETRAKGLPVIRQAMQLRAGEIAKTLGIDETKFKATRGWCDRYMHRAGLLLRRQTSFCPALPADIKPQAVLECCIERCCIAGTLDDAKGAVVWENADTDGCDLSDSEELDPRL</sequence>
<dbReference type="SMART" id="SM00674">
    <property type="entry name" value="CENPB"/>
    <property type="match status" value="1"/>
</dbReference>
<keyword evidence="4" id="KW-1185">Reference proteome</keyword>
<dbReference type="Ensembl" id="ENSPSNT00000015663.1">
    <property type="protein sequence ID" value="ENSPSNP00000013848.1"/>
    <property type="gene ID" value="ENSPSNG00000010267.1"/>
</dbReference>
<dbReference type="Gene3D" id="1.10.10.60">
    <property type="entry name" value="Homeodomain-like"/>
    <property type="match status" value="1"/>
</dbReference>
<feature type="domain" description="HTH CENPB-type" evidence="2">
    <location>
        <begin position="58"/>
        <end position="131"/>
    </location>
</feature>
<protein>
    <submittedName>
        <fullName evidence="3">Small integral membrane protein 13</fullName>
    </submittedName>
</protein>
<dbReference type="Proteomes" id="UP000694554">
    <property type="component" value="Chromosome 11"/>
</dbReference>
<evidence type="ECO:0000256" key="1">
    <source>
        <dbReference type="ARBA" id="ARBA00023125"/>
    </source>
</evidence>
<evidence type="ECO:0000259" key="2">
    <source>
        <dbReference type="PROSITE" id="PS51253"/>
    </source>
</evidence>
<reference evidence="3" key="1">
    <citation type="submission" date="2019-08" db="EMBL/GenBank/DDBJ databases">
        <title>Phocoena sinus (Vaquita) genome, mPhoSin1, primary haplotype.</title>
        <authorList>
            <person name="Morin P."/>
            <person name="Mountcastle J."/>
            <person name="Fungtammasan C."/>
            <person name="Rhie A."/>
            <person name="Rojas-Bracho L."/>
            <person name="Smith C.R."/>
            <person name="Taylor B.L."/>
            <person name="Gulland F.M.D."/>
            <person name="Musser W."/>
            <person name="Houck M."/>
            <person name="Haase B."/>
            <person name="Paez S."/>
            <person name="Howe K."/>
            <person name="Torrance J."/>
            <person name="Formenti G."/>
            <person name="Phillippy A."/>
            <person name="Ryder O."/>
            <person name="Jarvis E.D."/>
            <person name="Fedrigo O."/>
        </authorList>
    </citation>
    <scope>NUCLEOTIDE SEQUENCE [LARGE SCALE GENOMIC DNA]</scope>
</reference>
<evidence type="ECO:0000313" key="4">
    <source>
        <dbReference type="Proteomes" id="UP000694554"/>
    </source>
</evidence>
<organism evidence="3 4">
    <name type="scientific">Phocoena sinus</name>
    <name type="common">Vaquita</name>
    <dbReference type="NCBI Taxonomy" id="42100"/>
    <lineage>
        <taxon>Eukaryota</taxon>
        <taxon>Metazoa</taxon>
        <taxon>Chordata</taxon>
        <taxon>Craniata</taxon>
        <taxon>Vertebrata</taxon>
        <taxon>Euteleostomi</taxon>
        <taxon>Mammalia</taxon>
        <taxon>Eutheria</taxon>
        <taxon>Laurasiatheria</taxon>
        <taxon>Artiodactyla</taxon>
        <taxon>Whippomorpha</taxon>
        <taxon>Cetacea</taxon>
        <taxon>Odontoceti</taxon>
        <taxon>Phocoenidae</taxon>
        <taxon>Phocoena</taxon>
    </lineage>
</organism>
<dbReference type="InterPro" id="IPR009057">
    <property type="entry name" value="Homeodomain-like_sf"/>
</dbReference>
<dbReference type="SUPFAM" id="SSF46689">
    <property type="entry name" value="Homeodomain-like"/>
    <property type="match status" value="1"/>
</dbReference>
<accession>A0A8C9BR60</accession>
<dbReference type="Pfam" id="PF03221">
    <property type="entry name" value="HTH_Tnp_Tc5"/>
    <property type="match status" value="1"/>
</dbReference>
<dbReference type="AlphaFoldDB" id="A0A8C9BR60"/>
<reference evidence="3" key="2">
    <citation type="submission" date="2025-08" db="UniProtKB">
        <authorList>
            <consortium name="Ensembl"/>
        </authorList>
    </citation>
    <scope>IDENTIFICATION</scope>
</reference>
<dbReference type="PROSITE" id="PS51253">
    <property type="entry name" value="HTH_CENPB"/>
    <property type="match status" value="1"/>
</dbReference>
<reference evidence="3" key="3">
    <citation type="submission" date="2025-09" db="UniProtKB">
        <authorList>
            <consortium name="Ensembl"/>
        </authorList>
    </citation>
    <scope>IDENTIFICATION</scope>
</reference>
<name>A0A8C9BR60_PHOSS</name>
<dbReference type="InterPro" id="IPR006600">
    <property type="entry name" value="HTH_CenpB_DNA-bd_dom"/>
</dbReference>
<keyword evidence="1" id="KW-0238">DNA-binding</keyword>
<dbReference type="GeneTree" id="ENSGT00440000039028"/>
<dbReference type="GO" id="GO:0003677">
    <property type="term" value="F:DNA binding"/>
    <property type="evidence" value="ECO:0007669"/>
    <property type="project" value="UniProtKB-KW"/>
</dbReference>
<proteinExistence type="predicted"/>
<evidence type="ECO:0000313" key="3">
    <source>
        <dbReference type="Ensembl" id="ENSPSNP00000013848.1"/>
    </source>
</evidence>